<dbReference type="Proteomes" id="UP000622552">
    <property type="component" value="Unassembled WGS sequence"/>
</dbReference>
<evidence type="ECO:0000313" key="4">
    <source>
        <dbReference type="Proteomes" id="UP000622552"/>
    </source>
</evidence>
<dbReference type="Pfam" id="PF00437">
    <property type="entry name" value="T2SSE"/>
    <property type="match status" value="1"/>
</dbReference>
<feature type="domain" description="Bacterial type II secretion system protein E" evidence="2">
    <location>
        <begin position="160"/>
        <end position="363"/>
    </location>
</feature>
<organism evidence="3 4">
    <name type="scientific">Longispora fulva</name>
    <dbReference type="NCBI Taxonomy" id="619741"/>
    <lineage>
        <taxon>Bacteria</taxon>
        <taxon>Bacillati</taxon>
        <taxon>Actinomycetota</taxon>
        <taxon>Actinomycetes</taxon>
        <taxon>Micromonosporales</taxon>
        <taxon>Micromonosporaceae</taxon>
        <taxon>Longispora</taxon>
    </lineage>
</organism>
<evidence type="ECO:0000313" key="3">
    <source>
        <dbReference type="EMBL" id="MBG6136277.1"/>
    </source>
</evidence>
<gene>
    <name evidence="3" type="ORF">IW245_002471</name>
</gene>
<dbReference type="CDD" id="cd01130">
    <property type="entry name" value="VirB11-like_ATPase"/>
    <property type="match status" value="1"/>
</dbReference>
<dbReference type="Gene3D" id="3.40.50.300">
    <property type="entry name" value="P-loop containing nucleotide triphosphate hydrolases"/>
    <property type="match status" value="1"/>
</dbReference>
<comment type="caution">
    <text evidence="3">The sequence shown here is derived from an EMBL/GenBank/DDBJ whole genome shotgun (WGS) entry which is preliminary data.</text>
</comment>
<accession>A0A8J7KW96</accession>
<evidence type="ECO:0000256" key="1">
    <source>
        <dbReference type="ARBA" id="ARBA00006611"/>
    </source>
</evidence>
<dbReference type="InterPro" id="IPR050921">
    <property type="entry name" value="T4SS_GSP_E_ATPase"/>
</dbReference>
<comment type="similarity">
    <text evidence="1">Belongs to the GSP E family.</text>
</comment>
<proteinExistence type="inferred from homology"/>
<dbReference type="GO" id="GO:0016887">
    <property type="term" value="F:ATP hydrolysis activity"/>
    <property type="evidence" value="ECO:0007669"/>
    <property type="project" value="InterPro"/>
</dbReference>
<dbReference type="AlphaFoldDB" id="A0A8J7KW96"/>
<dbReference type="PANTHER" id="PTHR30486:SF6">
    <property type="entry name" value="TYPE IV PILUS RETRACTATION ATPASE PILT"/>
    <property type="match status" value="1"/>
</dbReference>
<dbReference type="Gene3D" id="3.30.450.380">
    <property type="match status" value="1"/>
</dbReference>
<keyword evidence="4" id="KW-1185">Reference proteome</keyword>
<sequence length="437" mass="47137">MSAPSHPGPAAGLWQSTGDHALTAVLRREVAQRLADTPGVSSGAARVERVTALVAEVLDEYATRQLAAGRPALDPPVERQVARAIADALTGMGGLQPLLDDPSVSNIFVNGQVVWAMRTDGRKERVPTIAGSAAELIDLVRDIAARAGTDERRFDRGVPRVNVRLPDGSRLFATMLSREPSVSIRKHPLLQTSLAALAREHGLFPPSMVSLFSAMVSARRNIMICGGTNSGKTTVLRALAKLIDPRERLITIEDTDELGLDIDPDHPDCVALQAREPNIEGEGGIDQGELVRWALRMSPDRVILGEVRGGEVIPLLNAMSMGNDGSMGTVHSSSSRQAFTRLQTYAAQAAERLPFEATAPLIAGAIHFVIHLDWATDRTRVLSSVREVLHHEGTDVISNEVLRPGPDRRARPAAPLRADTLDELVAHGFTPHLIEGW</sequence>
<dbReference type="SUPFAM" id="SSF52540">
    <property type="entry name" value="P-loop containing nucleoside triphosphate hydrolases"/>
    <property type="match status" value="1"/>
</dbReference>
<dbReference type="RefSeq" id="WP_197003274.1">
    <property type="nucleotide sequence ID" value="NZ_BONS01000036.1"/>
</dbReference>
<dbReference type="EMBL" id="JADOUF010000001">
    <property type="protein sequence ID" value="MBG6136277.1"/>
    <property type="molecule type" value="Genomic_DNA"/>
</dbReference>
<dbReference type="InterPro" id="IPR027417">
    <property type="entry name" value="P-loop_NTPase"/>
</dbReference>
<dbReference type="InterPro" id="IPR001482">
    <property type="entry name" value="T2SS/T4SS_dom"/>
</dbReference>
<protein>
    <submittedName>
        <fullName evidence="3">Flp pilus assembly CpaF family ATPase</fullName>
    </submittedName>
</protein>
<evidence type="ECO:0000259" key="2">
    <source>
        <dbReference type="Pfam" id="PF00437"/>
    </source>
</evidence>
<name>A0A8J7KW96_9ACTN</name>
<reference evidence="3" key="1">
    <citation type="submission" date="2020-11" db="EMBL/GenBank/DDBJ databases">
        <title>Sequencing the genomes of 1000 actinobacteria strains.</title>
        <authorList>
            <person name="Klenk H.-P."/>
        </authorList>
    </citation>
    <scope>NUCLEOTIDE SEQUENCE</scope>
    <source>
        <strain evidence="3">DSM 45356</strain>
    </source>
</reference>
<dbReference type="PANTHER" id="PTHR30486">
    <property type="entry name" value="TWITCHING MOTILITY PROTEIN PILT"/>
    <property type="match status" value="1"/>
</dbReference>